<dbReference type="Pfam" id="PF08982">
    <property type="entry name" value="AtaL"/>
    <property type="match status" value="1"/>
</dbReference>
<organism evidence="1 2">
    <name type="scientific">Anthostomella pinea</name>
    <dbReference type="NCBI Taxonomy" id="933095"/>
    <lineage>
        <taxon>Eukaryota</taxon>
        <taxon>Fungi</taxon>
        <taxon>Dikarya</taxon>
        <taxon>Ascomycota</taxon>
        <taxon>Pezizomycotina</taxon>
        <taxon>Sordariomycetes</taxon>
        <taxon>Xylariomycetidae</taxon>
        <taxon>Xylariales</taxon>
        <taxon>Xylariaceae</taxon>
        <taxon>Anthostomella</taxon>
    </lineage>
</organism>
<sequence>MVTLNLAYTAPINPAGASPVLTQAQVWEGLKLKVRRAQDFVPVILDCKVLSEETLPTGNLKVTREVQFAAHMNPDDKVKPVTERCVHYAPTCVVFEQEDGSSVINVVSHGPGGEGDLMMTYVFEWRYPVVEAGSVEAKELGEKHLKMAKMAVEGSIDTIRRFVKDGKIQS</sequence>
<evidence type="ECO:0000313" key="2">
    <source>
        <dbReference type="Proteomes" id="UP001295740"/>
    </source>
</evidence>
<dbReference type="InterPro" id="IPR015075">
    <property type="entry name" value="AtaL"/>
</dbReference>
<proteinExistence type="predicted"/>
<dbReference type="SUPFAM" id="SSF55961">
    <property type="entry name" value="Bet v1-like"/>
    <property type="match status" value="1"/>
</dbReference>
<reference evidence="1" key="1">
    <citation type="submission" date="2023-10" db="EMBL/GenBank/DDBJ databases">
        <authorList>
            <person name="Hackl T."/>
        </authorList>
    </citation>
    <scope>NUCLEOTIDE SEQUENCE</scope>
</reference>
<dbReference type="InterPro" id="IPR023393">
    <property type="entry name" value="START-like_dom_sf"/>
</dbReference>
<dbReference type="CDD" id="cd08863">
    <property type="entry name" value="SRPBCC_DUF1857"/>
    <property type="match status" value="1"/>
</dbReference>
<protein>
    <submittedName>
        <fullName evidence="1">Uu.00g031700.m01.CDS01</fullName>
    </submittedName>
</protein>
<dbReference type="EMBL" id="CAUWAG010000003">
    <property type="protein sequence ID" value="CAJ2500317.1"/>
    <property type="molecule type" value="Genomic_DNA"/>
</dbReference>
<name>A0AAI8V915_9PEZI</name>
<dbReference type="AlphaFoldDB" id="A0AAI8V915"/>
<keyword evidence="2" id="KW-1185">Reference proteome</keyword>
<accession>A0AAI8V915</accession>
<evidence type="ECO:0000313" key="1">
    <source>
        <dbReference type="EMBL" id="CAJ2500317.1"/>
    </source>
</evidence>
<gene>
    <name evidence="1" type="ORF">KHLLAP_LOCUS785</name>
</gene>
<comment type="caution">
    <text evidence="1">The sequence shown here is derived from an EMBL/GenBank/DDBJ whole genome shotgun (WGS) entry which is preliminary data.</text>
</comment>
<dbReference type="Gene3D" id="3.30.530.20">
    <property type="match status" value="1"/>
</dbReference>
<dbReference type="Proteomes" id="UP001295740">
    <property type="component" value="Unassembled WGS sequence"/>
</dbReference>